<dbReference type="NCBIfam" id="NF033748">
    <property type="entry name" value="class_F_sortase"/>
    <property type="match status" value="1"/>
</dbReference>
<dbReference type="EMBL" id="JBHSON010000033">
    <property type="protein sequence ID" value="MFC5748519.1"/>
    <property type="molecule type" value="Genomic_DNA"/>
</dbReference>
<dbReference type="CDD" id="cd05829">
    <property type="entry name" value="Sortase_F"/>
    <property type="match status" value="1"/>
</dbReference>
<protein>
    <submittedName>
        <fullName evidence="3">Class F sortase</fullName>
    </submittedName>
</protein>
<comment type="caution">
    <text evidence="3">The sequence shown here is derived from an EMBL/GenBank/DDBJ whole genome shotgun (WGS) entry which is preliminary data.</text>
</comment>
<reference evidence="4" key="1">
    <citation type="journal article" date="2019" name="Int. J. Syst. Evol. Microbiol.">
        <title>The Global Catalogue of Microorganisms (GCM) 10K type strain sequencing project: providing services to taxonomists for standard genome sequencing and annotation.</title>
        <authorList>
            <consortium name="The Broad Institute Genomics Platform"/>
            <consortium name="The Broad Institute Genome Sequencing Center for Infectious Disease"/>
            <person name="Wu L."/>
            <person name="Ma J."/>
        </authorList>
    </citation>
    <scope>NUCLEOTIDE SEQUENCE [LARGE SCALE GENOMIC DNA]</scope>
    <source>
        <strain evidence="4">KCTC 42087</strain>
    </source>
</reference>
<evidence type="ECO:0000256" key="2">
    <source>
        <dbReference type="SAM" id="MobiDB-lite"/>
    </source>
</evidence>
<organism evidence="3 4">
    <name type="scientific">Actinomadura rugatobispora</name>
    <dbReference type="NCBI Taxonomy" id="1994"/>
    <lineage>
        <taxon>Bacteria</taxon>
        <taxon>Bacillati</taxon>
        <taxon>Actinomycetota</taxon>
        <taxon>Actinomycetes</taxon>
        <taxon>Streptosporangiales</taxon>
        <taxon>Thermomonosporaceae</taxon>
        <taxon>Actinomadura</taxon>
    </lineage>
</organism>
<dbReference type="SUPFAM" id="SSF63817">
    <property type="entry name" value="Sortase"/>
    <property type="match status" value="1"/>
</dbReference>
<evidence type="ECO:0000313" key="4">
    <source>
        <dbReference type="Proteomes" id="UP001596074"/>
    </source>
</evidence>
<sequence length="189" mass="19919">CTGEAAVPRSHPPERPRTPAAPEPARAMAADAPEPARAMAADAQAAAPSRVRIPSIKVSAGIVPLAIDRSGTLAAPEGYDVAGWNEAGPEPGERGTAVIAGHVDSRTGPAVFYRLRELRAGDRVEVDRADGSTARFRVTRVVRHSKNGVPDAVYRPAAGPELRLVTCGGTFDRARGGYRDNIIVYAARH</sequence>
<accession>A0ABW0ZYZ6</accession>
<proteinExistence type="predicted"/>
<feature type="non-terminal residue" evidence="3">
    <location>
        <position position="1"/>
    </location>
</feature>
<keyword evidence="4" id="KW-1185">Reference proteome</keyword>
<evidence type="ECO:0000256" key="1">
    <source>
        <dbReference type="ARBA" id="ARBA00022801"/>
    </source>
</evidence>
<feature type="region of interest" description="Disordered" evidence="2">
    <location>
        <begin position="1"/>
        <end position="47"/>
    </location>
</feature>
<dbReference type="Proteomes" id="UP001596074">
    <property type="component" value="Unassembled WGS sequence"/>
</dbReference>
<dbReference type="InterPro" id="IPR042001">
    <property type="entry name" value="Sortase_F"/>
</dbReference>
<evidence type="ECO:0000313" key="3">
    <source>
        <dbReference type="EMBL" id="MFC5748519.1"/>
    </source>
</evidence>
<feature type="compositionally biased region" description="Low complexity" evidence="2">
    <location>
        <begin position="18"/>
        <end position="47"/>
    </location>
</feature>
<dbReference type="Pfam" id="PF04203">
    <property type="entry name" value="Sortase"/>
    <property type="match status" value="1"/>
</dbReference>
<dbReference type="InterPro" id="IPR023365">
    <property type="entry name" value="Sortase_dom-sf"/>
</dbReference>
<dbReference type="Gene3D" id="2.40.260.10">
    <property type="entry name" value="Sortase"/>
    <property type="match status" value="1"/>
</dbReference>
<dbReference type="InterPro" id="IPR005754">
    <property type="entry name" value="Sortase"/>
</dbReference>
<gene>
    <name evidence="3" type="ORF">ACFPZN_23125</name>
</gene>
<dbReference type="RefSeq" id="WP_378284191.1">
    <property type="nucleotide sequence ID" value="NZ_JBHSON010000033.1"/>
</dbReference>
<name>A0ABW0ZYZ6_9ACTN</name>
<keyword evidence="1" id="KW-0378">Hydrolase</keyword>